<feature type="transmembrane region" description="Helical" evidence="20">
    <location>
        <begin position="28"/>
        <end position="48"/>
    </location>
</feature>
<dbReference type="InterPro" id="IPR011009">
    <property type="entry name" value="Kinase-like_dom_sf"/>
</dbReference>
<reference evidence="25" key="2">
    <citation type="submission" date="2025-08" db="UniProtKB">
        <authorList>
            <consortium name="RefSeq"/>
        </authorList>
    </citation>
    <scope>IDENTIFICATION</scope>
</reference>
<organism evidence="24 25">
    <name type="scientific">Theobroma cacao</name>
    <name type="common">Cacao</name>
    <name type="synonym">Cocoa</name>
    <dbReference type="NCBI Taxonomy" id="3641"/>
    <lineage>
        <taxon>Eukaryota</taxon>
        <taxon>Viridiplantae</taxon>
        <taxon>Streptophyta</taxon>
        <taxon>Embryophyta</taxon>
        <taxon>Tracheophyta</taxon>
        <taxon>Spermatophyta</taxon>
        <taxon>Magnoliopsida</taxon>
        <taxon>eudicotyledons</taxon>
        <taxon>Gunneridae</taxon>
        <taxon>Pentapetalae</taxon>
        <taxon>rosids</taxon>
        <taxon>malvids</taxon>
        <taxon>Malvales</taxon>
        <taxon>Malvaceae</taxon>
        <taxon>Byttnerioideae</taxon>
        <taxon>Theobroma</taxon>
    </lineage>
</organism>
<dbReference type="SMART" id="SM00108">
    <property type="entry name" value="B_lectin"/>
    <property type="match status" value="1"/>
</dbReference>
<evidence type="ECO:0000259" key="22">
    <source>
        <dbReference type="PROSITE" id="PS50927"/>
    </source>
</evidence>
<dbReference type="CDD" id="cd00028">
    <property type="entry name" value="B_lectin"/>
    <property type="match status" value="1"/>
</dbReference>
<evidence type="ECO:0000256" key="19">
    <source>
        <dbReference type="PIRNR" id="PIRNR000641"/>
    </source>
</evidence>
<evidence type="ECO:0000313" key="25">
    <source>
        <dbReference type="RefSeq" id="XP_017978698.1"/>
    </source>
</evidence>
<evidence type="ECO:0000256" key="14">
    <source>
        <dbReference type="ARBA" id="ARBA00023157"/>
    </source>
</evidence>
<dbReference type="RefSeq" id="XP_017978698.1">
    <property type="nucleotide sequence ID" value="XM_018123209.1"/>
</dbReference>
<dbReference type="KEGG" id="tcc:18597003"/>
<keyword evidence="16" id="KW-0325">Glycoprotein</keyword>
<evidence type="ECO:0000256" key="4">
    <source>
        <dbReference type="ARBA" id="ARBA00022536"/>
    </source>
</evidence>
<dbReference type="FunFam" id="1.10.510.10:FF:000060">
    <property type="entry name" value="G-type lectin S-receptor-like serine/threonine-protein kinase"/>
    <property type="match status" value="1"/>
</dbReference>
<evidence type="ECO:0000256" key="7">
    <source>
        <dbReference type="ARBA" id="ARBA00022729"/>
    </source>
</evidence>
<evidence type="ECO:0000256" key="5">
    <source>
        <dbReference type="ARBA" id="ARBA00022679"/>
    </source>
</evidence>
<keyword evidence="9 19" id="KW-0547">Nucleotide-binding</keyword>
<dbReference type="PROSITE" id="PS50948">
    <property type="entry name" value="PAN"/>
    <property type="match status" value="1"/>
</dbReference>
<reference evidence="24" key="1">
    <citation type="journal article" date="1997" name="Nucleic Acids Res.">
        <title>tRNAscan-SE: a program for improved detection of transfer RNA genes in genomic sequence.</title>
        <authorList>
            <person name="Lowe T.M."/>
            <person name="Eddy S.R."/>
        </authorList>
    </citation>
    <scope>NUCLEOTIDE SEQUENCE [LARGE SCALE GENOMIC DNA]</scope>
    <source>
        <strain evidence="24">r\B97-61/B2</strain>
    </source>
</reference>
<dbReference type="EC" id="2.7.11.1" evidence="19"/>
<evidence type="ECO:0000256" key="6">
    <source>
        <dbReference type="ARBA" id="ARBA00022692"/>
    </source>
</evidence>
<dbReference type="Gene3D" id="3.50.4.10">
    <property type="entry name" value="Hepatocyte Growth Factor"/>
    <property type="match status" value="1"/>
</dbReference>
<dbReference type="FunFam" id="2.90.10.10:FF:000005">
    <property type="entry name" value="G-type lectin S-receptor-like serine/threonine-protein kinase"/>
    <property type="match status" value="1"/>
</dbReference>
<evidence type="ECO:0000256" key="18">
    <source>
        <dbReference type="ARBA" id="ARBA00048679"/>
    </source>
</evidence>
<keyword evidence="4" id="KW-0245">EGF-like domain</keyword>
<keyword evidence="11 19" id="KW-0067">ATP-binding</keyword>
<dbReference type="PROSITE" id="PS50927">
    <property type="entry name" value="BULB_LECTIN"/>
    <property type="match status" value="1"/>
</dbReference>
<dbReference type="GO" id="GO:0005524">
    <property type="term" value="F:ATP binding"/>
    <property type="evidence" value="ECO:0007669"/>
    <property type="project" value="UniProtKB-KW"/>
</dbReference>
<dbReference type="GO" id="GO:0030246">
    <property type="term" value="F:carbohydrate binding"/>
    <property type="evidence" value="ECO:0007669"/>
    <property type="project" value="UniProtKB-KW"/>
</dbReference>
<comment type="subcellular location">
    <subcellularLocation>
        <location evidence="1">Cell membrane</location>
        <topology evidence="1">Single-pass type I membrane protein</topology>
    </subcellularLocation>
</comment>
<dbReference type="CDD" id="cd14066">
    <property type="entry name" value="STKc_IRAK"/>
    <property type="match status" value="1"/>
</dbReference>
<dbReference type="PROSITE" id="PS50011">
    <property type="entry name" value="PROTEIN_KINASE_DOM"/>
    <property type="match status" value="1"/>
</dbReference>
<sequence>MKRPKNQSSTTRISSSASISYNMKDKRFPFILASCNIFFSFIATTATLTTDILAANSTLKDGQTLVSPGRIFELGFFSPGNSSHRYLGIWYKNIPLTVVWVANRNSPITSTAGSLVFSPQGSLSLLNDTVFVWSVNVTRVLSNPILQLLDNGNLVLTDSSGAYIWQSFDYITDNLLPGMKLGWNLKTGLNRYMTSWIDTDDPAAGQFTVSLEQPETPQFVVREGTQKQNRWGPWDGVRFSGGKRLKPNPVYLPMFNSSPEEIYYSFEVIESSVLSRFVVTPLGLIQHLTWNNHSNEWVVIVSPQRDACDRYELCGSYGNCYSSDPNCRCLKGFKPKSPEDWRLIDWSGGCVRNRDLNCSNADGFVKYERMKLPDNAHLAANRSLSLEECEAECQKNCSCMAYTRIDIHGNGRDCILWFGDLVDLRKYPEGEDLYIRMARAELESISDAKRKEKVKIALVITMLSVFGMLLFGVAGWCNFQVRGKMRARNGNNMFWDAKEQYQKEDLELPLFDLSTVSAATSKFSFEQKIGEGGFGPVYKGVLPTGKEIAVKRLSKNSGQGLQEFKNEVILISKLQHRNLVKLLGCCIQGEERMLIYEYLPNKSLDCFLFDKTRRNFLGWKKRFEIVMGIARGLLYLHQDSRLRIIHRDLKASNILLDDQMHPKISDFGIAKIFGGERTQEKTRRVIGTYGYMSPEYAMSGRFSVKSDVFSYGVLVLEIVSGKKNWGFRHPDHDLSLLGHAWKLWNEGNPLELMDEFMEDSFSANEVVRCIQVGLLCVQQRTEDRPMMSSVVMMLSNESTLLSKPKEPGFCAEILGTDTSSGKNLCTAHELTVTALSGR</sequence>
<gene>
    <name evidence="25" type="primary">LOC18597003</name>
</gene>
<dbReference type="InterPro" id="IPR003609">
    <property type="entry name" value="Pan_app"/>
</dbReference>
<keyword evidence="12 20" id="KW-1133">Transmembrane helix</keyword>
<feature type="domain" description="Apple" evidence="23">
    <location>
        <begin position="358"/>
        <end position="438"/>
    </location>
</feature>
<dbReference type="Pfam" id="PF01453">
    <property type="entry name" value="B_lectin"/>
    <property type="match status" value="1"/>
</dbReference>
<feature type="domain" description="Bulb-type lectin" evidence="22">
    <location>
        <begin position="50"/>
        <end position="169"/>
    </location>
</feature>
<evidence type="ECO:0000256" key="17">
    <source>
        <dbReference type="ARBA" id="ARBA00047899"/>
    </source>
</evidence>
<dbReference type="SMART" id="SM00473">
    <property type="entry name" value="PAN_AP"/>
    <property type="match status" value="1"/>
</dbReference>
<dbReference type="Pfam" id="PF08276">
    <property type="entry name" value="PAN_2"/>
    <property type="match status" value="1"/>
</dbReference>
<dbReference type="Gene3D" id="1.10.510.10">
    <property type="entry name" value="Transferase(Phosphotransferase) domain 1"/>
    <property type="match status" value="1"/>
</dbReference>
<dbReference type="Gene3D" id="2.90.10.10">
    <property type="entry name" value="Bulb-type lectin domain"/>
    <property type="match status" value="1"/>
</dbReference>
<dbReference type="PANTHER" id="PTHR32444">
    <property type="entry name" value="BULB-TYPE LECTIN DOMAIN-CONTAINING PROTEIN"/>
    <property type="match status" value="1"/>
</dbReference>
<feature type="domain" description="Protein kinase" evidence="21">
    <location>
        <begin position="523"/>
        <end position="800"/>
    </location>
</feature>
<dbReference type="InterPro" id="IPR000858">
    <property type="entry name" value="S_locus_glycoprot_dom"/>
</dbReference>
<dbReference type="Gene3D" id="3.30.200.20">
    <property type="entry name" value="Phosphorylase Kinase, domain 1"/>
    <property type="match status" value="1"/>
</dbReference>
<keyword evidence="2" id="KW-1003">Cell membrane</keyword>
<dbReference type="InterPro" id="IPR008271">
    <property type="entry name" value="Ser/Thr_kinase_AS"/>
</dbReference>
<keyword evidence="7" id="KW-0732">Signal</keyword>
<dbReference type="AlphaFoldDB" id="A0AB32WH77"/>
<proteinExistence type="inferred from homology"/>
<protein>
    <recommendedName>
        <fullName evidence="19">Receptor-like serine/threonine-protein kinase</fullName>
        <ecNumber evidence="19">2.7.11.1</ecNumber>
    </recommendedName>
</protein>
<evidence type="ECO:0000256" key="15">
    <source>
        <dbReference type="ARBA" id="ARBA00023170"/>
    </source>
</evidence>
<keyword evidence="6 20" id="KW-0812">Transmembrane</keyword>
<dbReference type="InterPro" id="IPR001480">
    <property type="entry name" value="Bulb-type_lectin_dom"/>
</dbReference>
<dbReference type="InterPro" id="IPR001245">
    <property type="entry name" value="Ser-Thr/Tyr_kinase_cat_dom"/>
</dbReference>
<keyword evidence="3 19" id="KW-0723">Serine/threonine-protein kinase</keyword>
<evidence type="ECO:0000256" key="12">
    <source>
        <dbReference type="ARBA" id="ARBA00022989"/>
    </source>
</evidence>
<accession>A0AB32WH77</accession>
<evidence type="ECO:0000256" key="8">
    <source>
        <dbReference type="ARBA" id="ARBA00022734"/>
    </source>
</evidence>
<keyword evidence="13 20" id="KW-0472">Membrane</keyword>
<comment type="catalytic activity">
    <reaction evidence="18 19">
        <text>L-seryl-[protein] + ATP = O-phospho-L-seryl-[protein] + ADP + H(+)</text>
        <dbReference type="Rhea" id="RHEA:17989"/>
        <dbReference type="Rhea" id="RHEA-COMP:9863"/>
        <dbReference type="Rhea" id="RHEA-COMP:11604"/>
        <dbReference type="ChEBI" id="CHEBI:15378"/>
        <dbReference type="ChEBI" id="CHEBI:29999"/>
        <dbReference type="ChEBI" id="CHEBI:30616"/>
        <dbReference type="ChEBI" id="CHEBI:83421"/>
        <dbReference type="ChEBI" id="CHEBI:456216"/>
        <dbReference type="EC" id="2.7.11.1"/>
    </reaction>
</comment>
<feature type="transmembrane region" description="Helical" evidence="20">
    <location>
        <begin position="456"/>
        <end position="479"/>
    </location>
</feature>
<dbReference type="GO" id="GO:0004674">
    <property type="term" value="F:protein serine/threonine kinase activity"/>
    <property type="evidence" value="ECO:0007669"/>
    <property type="project" value="UniProtKB-KW"/>
</dbReference>
<dbReference type="PROSITE" id="PS00108">
    <property type="entry name" value="PROTEIN_KINASE_ST"/>
    <property type="match status" value="1"/>
</dbReference>
<dbReference type="GO" id="GO:0048544">
    <property type="term" value="P:recognition of pollen"/>
    <property type="evidence" value="ECO:0007669"/>
    <property type="project" value="InterPro"/>
</dbReference>
<evidence type="ECO:0000256" key="1">
    <source>
        <dbReference type="ARBA" id="ARBA00004251"/>
    </source>
</evidence>
<evidence type="ECO:0000256" key="10">
    <source>
        <dbReference type="ARBA" id="ARBA00022777"/>
    </source>
</evidence>
<comment type="similarity">
    <text evidence="19">Belongs to the protein kinase superfamily. Ser/Thr protein kinase family.</text>
</comment>
<evidence type="ECO:0000313" key="24">
    <source>
        <dbReference type="Proteomes" id="UP000694886"/>
    </source>
</evidence>
<dbReference type="PIRSF" id="PIRSF000641">
    <property type="entry name" value="SRK"/>
    <property type="match status" value="1"/>
</dbReference>
<dbReference type="GO" id="GO:0005886">
    <property type="term" value="C:plasma membrane"/>
    <property type="evidence" value="ECO:0007669"/>
    <property type="project" value="UniProtKB-SubCell"/>
</dbReference>
<dbReference type="InterPro" id="IPR024171">
    <property type="entry name" value="SRK-like_kinase"/>
</dbReference>
<keyword evidence="15" id="KW-0675">Receptor</keyword>
<dbReference type="CDD" id="cd01098">
    <property type="entry name" value="PAN_AP_plant"/>
    <property type="match status" value="1"/>
</dbReference>
<evidence type="ECO:0000256" key="11">
    <source>
        <dbReference type="ARBA" id="ARBA00022840"/>
    </source>
</evidence>
<comment type="catalytic activity">
    <reaction evidence="17 19">
        <text>L-threonyl-[protein] + ATP = O-phospho-L-threonyl-[protein] + ADP + H(+)</text>
        <dbReference type="Rhea" id="RHEA:46608"/>
        <dbReference type="Rhea" id="RHEA-COMP:11060"/>
        <dbReference type="Rhea" id="RHEA-COMP:11605"/>
        <dbReference type="ChEBI" id="CHEBI:15378"/>
        <dbReference type="ChEBI" id="CHEBI:30013"/>
        <dbReference type="ChEBI" id="CHEBI:30616"/>
        <dbReference type="ChEBI" id="CHEBI:61977"/>
        <dbReference type="ChEBI" id="CHEBI:456216"/>
        <dbReference type="EC" id="2.7.11.1"/>
    </reaction>
</comment>
<name>A0AB32WH77_THECC</name>
<keyword evidence="5 19" id="KW-0808">Transferase</keyword>
<dbReference type="Pfam" id="PF00954">
    <property type="entry name" value="S_locus_glycop"/>
    <property type="match status" value="1"/>
</dbReference>
<dbReference type="PANTHER" id="PTHR32444:SF185">
    <property type="entry name" value="RECEPTOR-LIKE SERINE_THREONINE-PROTEIN KINASE"/>
    <property type="match status" value="1"/>
</dbReference>
<evidence type="ECO:0000256" key="2">
    <source>
        <dbReference type="ARBA" id="ARBA00022475"/>
    </source>
</evidence>
<keyword evidence="8" id="KW-0430">Lectin</keyword>
<dbReference type="GeneID" id="18597003"/>
<dbReference type="Pfam" id="PF07714">
    <property type="entry name" value="PK_Tyr_Ser-Thr"/>
    <property type="match status" value="1"/>
</dbReference>
<evidence type="ECO:0000256" key="16">
    <source>
        <dbReference type="ARBA" id="ARBA00023180"/>
    </source>
</evidence>
<evidence type="ECO:0000259" key="23">
    <source>
        <dbReference type="PROSITE" id="PS50948"/>
    </source>
</evidence>
<keyword evidence="14" id="KW-1015">Disulfide bond</keyword>
<dbReference type="SMART" id="SM00220">
    <property type="entry name" value="S_TKc"/>
    <property type="match status" value="1"/>
</dbReference>
<evidence type="ECO:0000256" key="13">
    <source>
        <dbReference type="ARBA" id="ARBA00023136"/>
    </source>
</evidence>
<keyword evidence="10 19" id="KW-0418">Kinase</keyword>
<dbReference type="FunFam" id="3.30.200.20:FF:000330">
    <property type="entry name" value="G-type lectin S-receptor-like serine/threonine-protein kinase At4g03230"/>
    <property type="match status" value="1"/>
</dbReference>
<dbReference type="Gramene" id="Tc06v2_t016870.1">
    <property type="protein sequence ID" value="Tc06v2_p016870.1"/>
    <property type="gene ID" value="Tc06v2_g016870"/>
</dbReference>
<evidence type="ECO:0000256" key="20">
    <source>
        <dbReference type="SAM" id="Phobius"/>
    </source>
</evidence>
<dbReference type="InterPro" id="IPR000719">
    <property type="entry name" value="Prot_kinase_dom"/>
</dbReference>
<evidence type="ECO:0000259" key="21">
    <source>
        <dbReference type="PROSITE" id="PS50011"/>
    </source>
</evidence>
<dbReference type="Proteomes" id="UP000694886">
    <property type="component" value="Chromosome 6"/>
</dbReference>
<evidence type="ECO:0000256" key="9">
    <source>
        <dbReference type="ARBA" id="ARBA00022741"/>
    </source>
</evidence>
<dbReference type="SUPFAM" id="SSF51110">
    <property type="entry name" value="alpha-D-mannose-specific plant lectins"/>
    <property type="match status" value="1"/>
</dbReference>
<dbReference type="InterPro" id="IPR036426">
    <property type="entry name" value="Bulb-type_lectin_dom_sf"/>
</dbReference>
<dbReference type="SUPFAM" id="SSF56112">
    <property type="entry name" value="Protein kinase-like (PK-like)"/>
    <property type="match status" value="1"/>
</dbReference>
<evidence type="ECO:0000256" key="3">
    <source>
        <dbReference type="ARBA" id="ARBA00022527"/>
    </source>
</evidence>